<feature type="transmembrane region" description="Helical" evidence="1">
    <location>
        <begin position="100"/>
        <end position="122"/>
    </location>
</feature>
<dbReference type="Pfam" id="PF13487">
    <property type="entry name" value="HD_5"/>
    <property type="match status" value="1"/>
</dbReference>
<keyword evidence="1" id="KW-0812">Transmembrane</keyword>
<keyword evidence="5" id="KW-1185">Reference proteome</keyword>
<dbReference type="Gene3D" id="1.10.3210.10">
    <property type="entry name" value="Hypothetical protein af1432"/>
    <property type="match status" value="1"/>
</dbReference>
<dbReference type="GO" id="GO:0016787">
    <property type="term" value="F:hydrolase activity"/>
    <property type="evidence" value="ECO:0007669"/>
    <property type="project" value="UniProtKB-KW"/>
</dbReference>
<dbReference type="PANTHER" id="PTHR43155:SF2">
    <property type="entry name" value="CYCLIC DI-GMP PHOSPHODIESTERASE PA4108"/>
    <property type="match status" value="1"/>
</dbReference>
<feature type="transmembrane region" description="Helical" evidence="1">
    <location>
        <begin position="179"/>
        <end position="211"/>
    </location>
</feature>
<dbReference type="InterPro" id="IPR037522">
    <property type="entry name" value="HD_GYP_dom"/>
</dbReference>
<feature type="domain" description="HD-GYP" evidence="3">
    <location>
        <begin position="221"/>
        <end position="416"/>
    </location>
</feature>
<dbReference type="InParanoid" id="B2A735"/>
<dbReference type="PANTHER" id="PTHR43155">
    <property type="entry name" value="CYCLIC DI-GMP PHOSPHODIESTERASE PA4108-RELATED"/>
    <property type="match status" value="1"/>
</dbReference>
<dbReference type="OrthoDB" id="9798833at2"/>
<dbReference type="RefSeq" id="WP_012448483.1">
    <property type="nucleotide sequence ID" value="NC_010718.1"/>
</dbReference>
<evidence type="ECO:0000256" key="1">
    <source>
        <dbReference type="SAM" id="Phobius"/>
    </source>
</evidence>
<evidence type="ECO:0000313" key="5">
    <source>
        <dbReference type="Proteomes" id="UP000001683"/>
    </source>
</evidence>
<dbReference type="EMBL" id="CP001034">
    <property type="protein sequence ID" value="ACB85626.1"/>
    <property type="molecule type" value="Genomic_DNA"/>
</dbReference>
<sequence>MSTKLKILISVVILSGFTVLLYSISETISMLSWSIVVFMAFIILSEELAVPLPKEGAGYVSVSFAVILASVLIFGPFTGAWIACLGMISRKQFKLPIHVSLYNLCQISLAAFLAGKVFKLIGGNFGQIILPEELLPVILASMVYFLVNTILVTLAIAFYKESSIWEAWRVNFRWAIPNYLTLAPLGVLIVFVYQEIGIAGLVLLFLSLLVARHSFSLYIKMRQAYLSTIKTLSQTLDAKDSYTGGHCLRVAELVKDMGKEMELNADKLESLEYVAILHDIGKIGISESILNKPSSLTSEEFEKIKEHPVIGQKIIEDVEFLADYSHVIRHHHERFDGQGYPDGIQGDEISQEARIVAVADAFDAMTTERSYRNSLSTMNAIKELDRNSGKQFDPAVVDALKKVLIKRGEITEMELKKLYQTDTSQKAEVF</sequence>
<gene>
    <name evidence="4" type="ordered locus">Nther_2059</name>
</gene>
<feature type="transmembrane region" description="Helical" evidence="1">
    <location>
        <begin position="7"/>
        <end position="24"/>
    </location>
</feature>
<dbReference type="InterPro" id="IPR006674">
    <property type="entry name" value="HD_domain"/>
</dbReference>
<accession>B2A735</accession>
<evidence type="ECO:0000259" key="2">
    <source>
        <dbReference type="PROSITE" id="PS51831"/>
    </source>
</evidence>
<organism evidence="4 5">
    <name type="scientific">Natranaerobius thermophilus (strain ATCC BAA-1301 / DSM 18059 / JW/NM-WN-LF)</name>
    <dbReference type="NCBI Taxonomy" id="457570"/>
    <lineage>
        <taxon>Bacteria</taxon>
        <taxon>Bacillati</taxon>
        <taxon>Bacillota</taxon>
        <taxon>Clostridia</taxon>
        <taxon>Natranaerobiales</taxon>
        <taxon>Natranaerobiaceae</taxon>
        <taxon>Natranaerobius</taxon>
    </lineage>
</organism>
<dbReference type="AlphaFoldDB" id="B2A735"/>
<dbReference type="InterPro" id="IPR003607">
    <property type="entry name" value="HD/PDEase_dom"/>
</dbReference>
<feature type="transmembrane region" description="Helical" evidence="1">
    <location>
        <begin position="134"/>
        <end position="159"/>
    </location>
</feature>
<evidence type="ECO:0000259" key="3">
    <source>
        <dbReference type="PROSITE" id="PS51832"/>
    </source>
</evidence>
<feature type="domain" description="HD" evidence="2">
    <location>
        <begin position="243"/>
        <end position="365"/>
    </location>
</feature>
<dbReference type="STRING" id="457570.Nther_2059"/>
<keyword evidence="4" id="KW-0378">Hydrolase</keyword>
<proteinExistence type="predicted"/>
<dbReference type="NCBIfam" id="TIGR00277">
    <property type="entry name" value="HDIG"/>
    <property type="match status" value="1"/>
</dbReference>
<reference evidence="4 5" key="2">
    <citation type="journal article" date="2011" name="J. Bacteriol.">
        <title>Complete genome sequence of the anaerobic, halophilic alkalithermophile Natranaerobius thermophilus JW/NM-WN-LF.</title>
        <authorList>
            <person name="Zhao B."/>
            <person name="Mesbah N.M."/>
            <person name="Dalin E."/>
            <person name="Goodwin L."/>
            <person name="Nolan M."/>
            <person name="Pitluck S."/>
            <person name="Chertkov O."/>
            <person name="Brettin T.S."/>
            <person name="Han J."/>
            <person name="Larimer F.W."/>
            <person name="Land M.L."/>
            <person name="Hauser L."/>
            <person name="Kyrpides N."/>
            <person name="Wiegel J."/>
        </authorList>
    </citation>
    <scope>NUCLEOTIDE SEQUENCE [LARGE SCALE GENOMIC DNA]</scope>
    <source>
        <strain evidence="5">ATCC BAA-1301 / DSM 18059 / JW/NM-WN-LF</strain>
    </source>
</reference>
<evidence type="ECO:0000313" key="4">
    <source>
        <dbReference type="EMBL" id="ACB85626.1"/>
    </source>
</evidence>
<dbReference type="eggNOG" id="COG2206">
    <property type="taxonomic scope" value="Bacteria"/>
</dbReference>
<dbReference type="CDD" id="cd00077">
    <property type="entry name" value="HDc"/>
    <property type="match status" value="1"/>
</dbReference>
<name>B2A735_NATTJ</name>
<keyword evidence="1" id="KW-0472">Membrane</keyword>
<dbReference type="SMART" id="SM00471">
    <property type="entry name" value="HDc"/>
    <property type="match status" value="1"/>
</dbReference>
<dbReference type="HOGENOM" id="CLU_000445_92_14_9"/>
<dbReference type="PROSITE" id="PS51831">
    <property type="entry name" value="HD"/>
    <property type="match status" value="1"/>
</dbReference>
<dbReference type="Proteomes" id="UP000001683">
    <property type="component" value="Chromosome"/>
</dbReference>
<dbReference type="PROSITE" id="PS51832">
    <property type="entry name" value="HD_GYP"/>
    <property type="match status" value="1"/>
</dbReference>
<dbReference type="InterPro" id="IPR048430">
    <property type="entry name" value="MASE9"/>
</dbReference>
<dbReference type="SUPFAM" id="SSF109604">
    <property type="entry name" value="HD-domain/PDEase-like"/>
    <property type="match status" value="1"/>
</dbReference>
<dbReference type="Pfam" id="PF20972">
    <property type="entry name" value="MASE9"/>
    <property type="match status" value="1"/>
</dbReference>
<reference evidence="4 5" key="1">
    <citation type="submission" date="2008-04" db="EMBL/GenBank/DDBJ databases">
        <title>Complete sequence of chromosome of Natranaerobius thermophilus JW/NM-WN-LF.</title>
        <authorList>
            <consortium name="US DOE Joint Genome Institute"/>
            <person name="Copeland A."/>
            <person name="Lucas S."/>
            <person name="Lapidus A."/>
            <person name="Glavina del Rio T."/>
            <person name="Dalin E."/>
            <person name="Tice H."/>
            <person name="Bruce D."/>
            <person name="Goodwin L."/>
            <person name="Pitluck S."/>
            <person name="Chertkov O."/>
            <person name="Brettin T."/>
            <person name="Detter J.C."/>
            <person name="Han C."/>
            <person name="Kuske C.R."/>
            <person name="Schmutz J."/>
            <person name="Larimer F."/>
            <person name="Land M."/>
            <person name="Hauser L."/>
            <person name="Kyrpides N."/>
            <person name="Lykidis A."/>
            <person name="Mesbah N.M."/>
            <person name="Wiegel J."/>
        </authorList>
    </citation>
    <scope>NUCLEOTIDE SEQUENCE [LARGE SCALE GENOMIC DNA]</scope>
    <source>
        <strain evidence="5">ATCC BAA-1301 / DSM 18059 / JW/NM-WN-LF</strain>
    </source>
</reference>
<keyword evidence="1" id="KW-1133">Transmembrane helix</keyword>
<feature type="transmembrane region" description="Helical" evidence="1">
    <location>
        <begin position="62"/>
        <end position="88"/>
    </location>
</feature>
<dbReference type="KEGG" id="nth:Nther_2059"/>
<dbReference type="InterPro" id="IPR006675">
    <property type="entry name" value="HDIG_dom"/>
</dbReference>
<protein>
    <submittedName>
        <fullName evidence="4">Metal dependent phosphohydrolase</fullName>
    </submittedName>
</protein>